<evidence type="ECO:0000313" key="2">
    <source>
        <dbReference type="EMBL" id="MEC7055234.1"/>
    </source>
</evidence>
<name>A0ABU6M0B7_9ACTN</name>
<protein>
    <submittedName>
        <fullName evidence="2">Uncharacterized protein</fullName>
    </submittedName>
</protein>
<dbReference type="Proteomes" id="UP001353952">
    <property type="component" value="Unassembled WGS sequence"/>
</dbReference>
<keyword evidence="3" id="KW-1185">Reference proteome</keyword>
<dbReference type="RefSeq" id="WP_157852743.1">
    <property type="nucleotide sequence ID" value="NZ_BMUO01000004.1"/>
</dbReference>
<gene>
    <name evidence="2" type="ORF">RFN57_23560</name>
</gene>
<organism evidence="2 3">
    <name type="scientific">Streptomyces violaceochromogenes</name>
    <dbReference type="NCBI Taxonomy" id="67377"/>
    <lineage>
        <taxon>Bacteria</taxon>
        <taxon>Bacillati</taxon>
        <taxon>Actinomycetota</taxon>
        <taxon>Actinomycetes</taxon>
        <taxon>Kitasatosporales</taxon>
        <taxon>Streptomycetaceae</taxon>
        <taxon>Streptomyces</taxon>
    </lineage>
</organism>
<comment type="caution">
    <text evidence="2">The sequence shown here is derived from an EMBL/GenBank/DDBJ whole genome shotgun (WGS) entry which is preliminary data.</text>
</comment>
<dbReference type="GeneID" id="96645535"/>
<dbReference type="EMBL" id="JAYXNZ010000002">
    <property type="protein sequence ID" value="MEC7055234.1"/>
    <property type="molecule type" value="Genomic_DNA"/>
</dbReference>
<accession>A0ABU6M0B7</accession>
<evidence type="ECO:0000313" key="3">
    <source>
        <dbReference type="Proteomes" id="UP001353952"/>
    </source>
</evidence>
<evidence type="ECO:0000256" key="1">
    <source>
        <dbReference type="SAM" id="MobiDB-lite"/>
    </source>
</evidence>
<proteinExistence type="predicted"/>
<sequence length="53" mass="5945">MSVVLPEPDDRSPEPYDPLESALLSAWNNAPEAMDAYRDEPAENPDSDSPWAW</sequence>
<reference evidence="2 3" key="1">
    <citation type="submission" date="2024-01" db="EMBL/GenBank/DDBJ databases">
        <title>Genome analysis.</title>
        <authorList>
            <person name="Zhang K."/>
        </authorList>
    </citation>
    <scope>NUCLEOTIDE SEQUENCE [LARGE SCALE GENOMIC DNA]</scope>
    <source>
        <strain evidence="2 3">CGMCC 4.1753</strain>
    </source>
</reference>
<feature type="region of interest" description="Disordered" evidence="1">
    <location>
        <begin position="32"/>
        <end position="53"/>
    </location>
</feature>